<reference evidence="2" key="2">
    <citation type="submission" date="2023-01" db="EMBL/GenBank/DDBJ databases">
        <title>Gilvimarinus xylanilyticus HB14 isolated from Caulerpa lentillifera aquaculture base in Hainan, China.</title>
        <authorList>
            <person name="Zhang Y.-J."/>
        </authorList>
    </citation>
    <scope>NUCLEOTIDE SEQUENCE</scope>
    <source>
        <strain evidence="2">HB14</strain>
    </source>
</reference>
<dbReference type="GO" id="GO:0003677">
    <property type="term" value="F:DNA binding"/>
    <property type="evidence" value="ECO:0007669"/>
    <property type="project" value="InterPro"/>
</dbReference>
<accession>A0A9X2I4A4</accession>
<dbReference type="GO" id="GO:0006355">
    <property type="term" value="P:regulation of DNA-templated transcription"/>
    <property type="evidence" value="ECO:0007669"/>
    <property type="project" value="InterPro"/>
</dbReference>
<dbReference type="InterPro" id="IPR000792">
    <property type="entry name" value="Tscrpt_reg_LuxR_C"/>
</dbReference>
<dbReference type="Pfam" id="PF00196">
    <property type="entry name" value="GerE"/>
    <property type="match status" value="1"/>
</dbReference>
<protein>
    <submittedName>
        <fullName evidence="2">Helix-turn-helix transcriptional regulator</fullName>
    </submittedName>
</protein>
<comment type="caution">
    <text evidence="2">The sequence shown here is derived from an EMBL/GenBank/DDBJ whole genome shotgun (WGS) entry which is preliminary data.</text>
</comment>
<dbReference type="SUPFAM" id="SSF46894">
    <property type="entry name" value="C-terminal effector domain of the bipartite response regulators"/>
    <property type="match status" value="1"/>
</dbReference>
<sequence>MEPSDLQLIDQVYAVTTREGSLKDAAHTFLVQQNELAGAIVHYDPHKHIVKKIEPVARNPDHEPLIQGLLELYMTEAGPLQHPLIEAGYDNIGKGELVISDDTLPYPSFKQTAYFQAVLAPLGVRRTMAWVAWGSEQSWQVFISSRDSLAGEYGESELARVKLFKRHFARAIYTLELLGNAHCSKRFFEQAINQVPQAMVAVDEQLNVLFCNPTAENLLRNYSTVSIKSNKLNFGSDSNEKAKFNHWWKLLTQTGLTDSAKFNPIDGKKLWEIEASRISTTPRAGIPRRHWLLTLKPNPSRGEKPISYLINRYGLSESEAKVCFALCDTGDAVSIAQSLGITPNTARTHLKHIFKKTGYKNQVQLAVNITAETS</sequence>
<dbReference type="SUPFAM" id="SSF55785">
    <property type="entry name" value="PYP-like sensor domain (PAS domain)"/>
    <property type="match status" value="1"/>
</dbReference>
<evidence type="ECO:0000313" key="2">
    <source>
        <dbReference type="EMBL" id="MCP8898667.1"/>
    </source>
</evidence>
<dbReference type="SMART" id="SM00421">
    <property type="entry name" value="HTH_LUXR"/>
    <property type="match status" value="1"/>
</dbReference>
<dbReference type="InterPro" id="IPR035965">
    <property type="entry name" value="PAS-like_dom_sf"/>
</dbReference>
<dbReference type="RefSeq" id="WP_253966937.1">
    <property type="nucleotide sequence ID" value="NZ_JAMFTH010000001.1"/>
</dbReference>
<keyword evidence="3" id="KW-1185">Reference proteome</keyword>
<feature type="domain" description="HTH luxR-type" evidence="1">
    <location>
        <begin position="312"/>
        <end position="369"/>
    </location>
</feature>
<evidence type="ECO:0000259" key="1">
    <source>
        <dbReference type="SMART" id="SM00421"/>
    </source>
</evidence>
<gene>
    <name evidence="2" type="ORF">M6D89_05070</name>
</gene>
<dbReference type="Pfam" id="PF13188">
    <property type="entry name" value="PAS_8"/>
    <property type="match status" value="1"/>
</dbReference>
<reference evidence="2" key="1">
    <citation type="submission" date="2022-05" db="EMBL/GenBank/DDBJ databases">
        <authorList>
            <person name="Sun H.-N."/>
        </authorList>
    </citation>
    <scope>NUCLEOTIDE SEQUENCE</scope>
    <source>
        <strain evidence="2">HB14</strain>
    </source>
</reference>
<dbReference type="EMBL" id="JAMFTH010000001">
    <property type="protein sequence ID" value="MCP8898667.1"/>
    <property type="molecule type" value="Genomic_DNA"/>
</dbReference>
<dbReference type="InterPro" id="IPR000014">
    <property type="entry name" value="PAS"/>
</dbReference>
<proteinExistence type="predicted"/>
<evidence type="ECO:0000313" key="3">
    <source>
        <dbReference type="Proteomes" id="UP001139319"/>
    </source>
</evidence>
<dbReference type="InterPro" id="IPR036388">
    <property type="entry name" value="WH-like_DNA-bd_sf"/>
</dbReference>
<dbReference type="InterPro" id="IPR016032">
    <property type="entry name" value="Sig_transdc_resp-reg_C-effctor"/>
</dbReference>
<dbReference type="Gene3D" id="1.10.10.10">
    <property type="entry name" value="Winged helix-like DNA-binding domain superfamily/Winged helix DNA-binding domain"/>
    <property type="match status" value="1"/>
</dbReference>
<dbReference type="AlphaFoldDB" id="A0A9X2I4A4"/>
<organism evidence="2 3">
    <name type="scientific">Gilvimarinus xylanilyticus</name>
    <dbReference type="NCBI Taxonomy" id="2944139"/>
    <lineage>
        <taxon>Bacteria</taxon>
        <taxon>Pseudomonadati</taxon>
        <taxon>Pseudomonadota</taxon>
        <taxon>Gammaproteobacteria</taxon>
        <taxon>Cellvibrionales</taxon>
        <taxon>Cellvibrionaceae</taxon>
        <taxon>Gilvimarinus</taxon>
    </lineage>
</organism>
<name>A0A9X2I4A4_9GAMM</name>
<dbReference type="Proteomes" id="UP001139319">
    <property type="component" value="Unassembled WGS sequence"/>
</dbReference>